<dbReference type="OrthoDB" id="5522807at2"/>
<dbReference type="AlphaFoldDB" id="A0A0K1EQV8"/>
<dbReference type="STRING" id="52.CMC5_075420"/>
<organism evidence="1 2">
    <name type="scientific">Chondromyces crocatus</name>
    <dbReference type="NCBI Taxonomy" id="52"/>
    <lineage>
        <taxon>Bacteria</taxon>
        <taxon>Pseudomonadati</taxon>
        <taxon>Myxococcota</taxon>
        <taxon>Polyangia</taxon>
        <taxon>Polyangiales</taxon>
        <taxon>Polyangiaceae</taxon>
        <taxon>Chondromyces</taxon>
    </lineage>
</organism>
<proteinExistence type="predicted"/>
<dbReference type="Gene3D" id="2.120.10.30">
    <property type="entry name" value="TolB, C-terminal domain"/>
    <property type="match status" value="1"/>
</dbReference>
<keyword evidence="2" id="KW-1185">Reference proteome</keyword>
<dbReference type="PROSITE" id="PS51257">
    <property type="entry name" value="PROKAR_LIPOPROTEIN"/>
    <property type="match status" value="1"/>
</dbReference>
<evidence type="ECO:0000313" key="2">
    <source>
        <dbReference type="Proteomes" id="UP000067626"/>
    </source>
</evidence>
<evidence type="ECO:0000313" key="1">
    <source>
        <dbReference type="EMBL" id="AKT43310.1"/>
    </source>
</evidence>
<dbReference type="PANTHER" id="PTHR35580:SF1">
    <property type="entry name" value="PHYTASE-LIKE DOMAIN-CONTAINING PROTEIN"/>
    <property type="match status" value="1"/>
</dbReference>
<dbReference type="SUPFAM" id="SSF101898">
    <property type="entry name" value="NHL repeat"/>
    <property type="match status" value="1"/>
</dbReference>
<dbReference type="RefSeq" id="WP_050434798.1">
    <property type="nucleotide sequence ID" value="NZ_CP012159.1"/>
</dbReference>
<dbReference type="EMBL" id="CP012159">
    <property type="protein sequence ID" value="AKT43310.1"/>
    <property type="molecule type" value="Genomic_DNA"/>
</dbReference>
<accession>A0A0K1EQV8</accession>
<evidence type="ECO:0008006" key="3">
    <source>
        <dbReference type="Google" id="ProtNLM"/>
    </source>
</evidence>
<name>A0A0K1EQV8_CHOCO</name>
<sequence>MPSGLRWLAPLALTFLVACGGDADDGRIEVDPPPAAPDATPWSVVYGSIENELRVPRLKVAVDGSGNVALAGFAAGEIDFGGTKLASSPQLAGFVVKFDPKGELVWSHVLTETRPYDVAFDGAGSVIVAGALLGQTDFGGGSLAPADEARLFLVKLDGDGKHLWSQRFGPSDEYPSAALTVKDGGEILLAATMTGTADVGGGPLPASAEQAILAQFSADGEHAWSRRLPNGFYVDGLTVDRTGHVLVSLGHMLLKLDAGGDTLWIREFDGASGDTRSNRVACDAEGNVLVTGMFTDTLRLGDLRLQAHANPPLESGARDYEGFIAKLDPSGVPLWAERFGDGNFARGMAVAAVGDEIALAGTFNHVLDLGGRRAPGADCSTGFAYRLDATGKARWGNAYINNNALTCLVVEDMVMSGTTNPVMVGFFGGDVDFGAGRISTGLAGFGWSIFIAKLPR</sequence>
<dbReference type="PANTHER" id="PTHR35580">
    <property type="entry name" value="CELL SURFACE GLYCOPROTEIN (S-LAYER PROTEIN)-LIKE PROTEIN"/>
    <property type="match status" value="1"/>
</dbReference>
<dbReference type="InterPro" id="IPR052918">
    <property type="entry name" value="Motility_Chemotaxis_Reg"/>
</dbReference>
<protein>
    <recommendedName>
        <fullName evidence="3">Lipoprotein</fullName>
    </recommendedName>
</protein>
<dbReference type="InterPro" id="IPR011042">
    <property type="entry name" value="6-blade_b-propeller_TolB-like"/>
</dbReference>
<gene>
    <name evidence="1" type="ORF">CMC5_075420</name>
</gene>
<reference evidence="1 2" key="1">
    <citation type="submission" date="2015-07" db="EMBL/GenBank/DDBJ databases">
        <title>Genome analysis of myxobacterium Chondromyces crocatus Cm c5 reveals a high potential for natural compound synthesis and the genetic basis for the loss of fruiting body formation.</title>
        <authorList>
            <person name="Zaburannyi N."/>
            <person name="Bunk B."/>
            <person name="Maier J."/>
            <person name="Overmann J."/>
            <person name="Mueller R."/>
        </authorList>
    </citation>
    <scope>NUCLEOTIDE SEQUENCE [LARGE SCALE GENOMIC DNA]</scope>
    <source>
        <strain evidence="1 2">Cm c5</strain>
    </source>
</reference>
<dbReference type="Proteomes" id="UP000067626">
    <property type="component" value="Chromosome"/>
</dbReference>
<dbReference type="KEGG" id="ccro:CMC5_075420"/>